<feature type="compositionally biased region" description="Low complexity" evidence="1">
    <location>
        <begin position="331"/>
        <end position="344"/>
    </location>
</feature>
<gene>
    <name evidence="3" type="ORF">FJT64_007422</name>
</gene>
<reference evidence="3 4" key="1">
    <citation type="submission" date="2019-07" db="EMBL/GenBank/DDBJ databases">
        <title>Draft genome assembly of a fouling barnacle, Amphibalanus amphitrite (Darwin, 1854): The first reference genome for Thecostraca.</title>
        <authorList>
            <person name="Kim W."/>
        </authorList>
    </citation>
    <scope>NUCLEOTIDE SEQUENCE [LARGE SCALE GENOMIC DNA]</scope>
    <source>
        <strain evidence="3">SNU_AA5</strain>
        <tissue evidence="3">Soma without cirri and trophi</tissue>
    </source>
</reference>
<protein>
    <recommendedName>
        <fullName evidence="2">C2H2-type domain-containing protein</fullName>
    </recommendedName>
</protein>
<comment type="caution">
    <text evidence="3">The sequence shown here is derived from an EMBL/GenBank/DDBJ whole genome shotgun (WGS) entry which is preliminary data.</text>
</comment>
<sequence length="594" mass="63631">MSSLCSVLVGSIANLRQTPHGTRPLLTPARDNNTCSVGGDHKATPRSDVSVIVGPRWTSIVPCDEQQPAVHLSSSHRRQMPAQSSAAGAPPPPVPPRHGPPRDVDGLIRELQRINLSQCMDQLTADIQQLSSMERQLGQWRGLYVRCPGPEPDDLAAEPGDKKSSSGYSTESGSPPASRNTSGEGIDGHGGDSYDVATSADQALCGQRDLDPRQRSVPRWRRQAGPDSPVGPRRVGLLQGSVAHSSQSRPVTPLLSRAPFCPPAASTPTLSPKVPRSPKTLRFAASHELIPPDSPSRRQVSGGAPPRPGILRSRASSVERPEALSRPAPPGWRAGSSSSSPSPGRGRRAGDSAQEATDSAERFSRVVSALSRLEAELSGVQRRLPPPRAACGTAQFVRLPPRRQLSFTALPPPPRHPPLLTGSATDSDDSDSEFESDSRWLVGAASAARPPPAPPSEDDFEVSRGARLPPPYPAAQPPRRRRPSLSWLLSCGSRRRPPSPPSTLLPAPPSEPPVTSAGAAYGCNLCKARFAEHFQLVSHVHERHVRVQMRPKYSCGLCPARFYASKFLARHCAYNHNSMGDARTPQCLKAESTS</sequence>
<feature type="compositionally biased region" description="Pro residues" evidence="1">
    <location>
        <begin position="498"/>
        <end position="512"/>
    </location>
</feature>
<dbReference type="AlphaFoldDB" id="A0A6A4VLN0"/>
<feature type="compositionally biased region" description="Acidic residues" evidence="1">
    <location>
        <begin position="426"/>
        <end position="435"/>
    </location>
</feature>
<name>A0A6A4VLN0_AMPAM</name>
<dbReference type="PROSITE" id="PS00028">
    <property type="entry name" value="ZINC_FINGER_C2H2_1"/>
    <property type="match status" value="2"/>
</dbReference>
<dbReference type="EMBL" id="VIIS01001646">
    <property type="protein sequence ID" value="KAF0294985.1"/>
    <property type="molecule type" value="Genomic_DNA"/>
</dbReference>
<accession>A0A6A4VLN0</accession>
<feature type="region of interest" description="Disordered" evidence="1">
    <location>
        <begin position="144"/>
        <end position="362"/>
    </location>
</feature>
<dbReference type="OrthoDB" id="6382784at2759"/>
<organism evidence="3 4">
    <name type="scientific">Amphibalanus amphitrite</name>
    <name type="common">Striped barnacle</name>
    <name type="synonym">Balanus amphitrite</name>
    <dbReference type="NCBI Taxonomy" id="1232801"/>
    <lineage>
        <taxon>Eukaryota</taxon>
        <taxon>Metazoa</taxon>
        <taxon>Ecdysozoa</taxon>
        <taxon>Arthropoda</taxon>
        <taxon>Crustacea</taxon>
        <taxon>Multicrustacea</taxon>
        <taxon>Cirripedia</taxon>
        <taxon>Thoracica</taxon>
        <taxon>Thoracicalcarea</taxon>
        <taxon>Balanomorpha</taxon>
        <taxon>Balanoidea</taxon>
        <taxon>Balanidae</taxon>
        <taxon>Amphibalaninae</taxon>
        <taxon>Amphibalanus</taxon>
    </lineage>
</organism>
<dbReference type="SMART" id="SM00355">
    <property type="entry name" value="ZnF_C2H2"/>
    <property type="match status" value="2"/>
</dbReference>
<dbReference type="Proteomes" id="UP000440578">
    <property type="component" value="Unassembled WGS sequence"/>
</dbReference>
<evidence type="ECO:0000313" key="3">
    <source>
        <dbReference type="EMBL" id="KAF0294985.1"/>
    </source>
</evidence>
<feature type="region of interest" description="Disordered" evidence="1">
    <location>
        <begin position="67"/>
        <end position="104"/>
    </location>
</feature>
<feature type="region of interest" description="Disordered" evidence="1">
    <location>
        <begin position="377"/>
        <end position="513"/>
    </location>
</feature>
<feature type="domain" description="C2H2-type" evidence="2">
    <location>
        <begin position="555"/>
        <end position="576"/>
    </location>
</feature>
<evidence type="ECO:0000259" key="2">
    <source>
        <dbReference type="PROSITE" id="PS00028"/>
    </source>
</evidence>
<proteinExistence type="predicted"/>
<keyword evidence="4" id="KW-1185">Reference proteome</keyword>
<feature type="domain" description="C2H2-type" evidence="2">
    <location>
        <begin position="523"/>
        <end position="544"/>
    </location>
</feature>
<feature type="compositionally biased region" description="Pro residues" evidence="1">
    <location>
        <begin position="89"/>
        <end position="98"/>
    </location>
</feature>
<dbReference type="Gene3D" id="3.30.160.60">
    <property type="entry name" value="Classic Zinc Finger"/>
    <property type="match status" value="1"/>
</dbReference>
<evidence type="ECO:0000256" key="1">
    <source>
        <dbReference type="SAM" id="MobiDB-lite"/>
    </source>
</evidence>
<evidence type="ECO:0000313" key="4">
    <source>
        <dbReference type="Proteomes" id="UP000440578"/>
    </source>
</evidence>
<dbReference type="InterPro" id="IPR013087">
    <property type="entry name" value="Znf_C2H2_type"/>
</dbReference>
<feature type="compositionally biased region" description="Low complexity" evidence="1">
    <location>
        <begin position="165"/>
        <end position="174"/>
    </location>
</feature>